<organism evidence="2">
    <name type="scientific">Anguilla anguilla</name>
    <name type="common">European freshwater eel</name>
    <name type="synonym">Muraena anguilla</name>
    <dbReference type="NCBI Taxonomy" id="7936"/>
    <lineage>
        <taxon>Eukaryota</taxon>
        <taxon>Metazoa</taxon>
        <taxon>Chordata</taxon>
        <taxon>Craniata</taxon>
        <taxon>Vertebrata</taxon>
        <taxon>Euteleostomi</taxon>
        <taxon>Actinopterygii</taxon>
        <taxon>Neopterygii</taxon>
        <taxon>Teleostei</taxon>
        <taxon>Anguilliformes</taxon>
        <taxon>Anguillidae</taxon>
        <taxon>Anguilla</taxon>
    </lineage>
</organism>
<dbReference type="AlphaFoldDB" id="A0A0E9V411"/>
<feature type="region of interest" description="Disordered" evidence="1">
    <location>
        <begin position="1"/>
        <end position="44"/>
    </location>
</feature>
<protein>
    <submittedName>
        <fullName evidence="2">Uncharacterized protein</fullName>
    </submittedName>
</protein>
<evidence type="ECO:0000313" key="2">
    <source>
        <dbReference type="EMBL" id="JAH71998.1"/>
    </source>
</evidence>
<dbReference type="EMBL" id="GBXM01036579">
    <property type="protein sequence ID" value="JAH71998.1"/>
    <property type="molecule type" value="Transcribed_RNA"/>
</dbReference>
<reference evidence="2" key="2">
    <citation type="journal article" date="2015" name="Fish Shellfish Immunol.">
        <title>Early steps in the European eel (Anguilla anguilla)-Vibrio vulnificus interaction in the gills: Role of the RtxA13 toxin.</title>
        <authorList>
            <person name="Callol A."/>
            <person name="Pajuelo D."/>
            <person name="Ebbesson L."/>
            <person name="Teles M."/>
            <person name="MacKenzie S."/>
            <person name="Amaro C."/>
        </authorList>
    </citation>
    <scope>NUCLEOTIDE SEQUENCE</scope>
</reference>
<evidence type="ECO:0000256" key="1">
    <source>
        <dbReference type="SAM" id="MobiDB-lite"/>
    </source>
</evidence>
<feature type="compositionally biased region" description="Polar residues" evidence="1">
    <location>
        <begin position="13"/>
        <end position="34"/>
    </location>
</feature>
<reference evidence="2" key="1">
    <citation type="submission" date="2014-11" db="EMBL/GenBank/DDBJ databases">
        <authorList>
            <person name="Amaro Gonzalez C."/>
        </authorList>
    </citation>
    <scope>NUCLEOTIDE SEQUENCE</scope>
</reference>
<sequence>MQGAMGWRHSASHHSAYSPQTFHRPSSSCDQAQVEQKPETSPAV</sequence>
<accession>A0A0E9V411</accession>
<proteinExistence type="predicted"/>
<name>A0A0E9V411_ANGAN</name>